<dbReference type="PIRSF" id="PIRSF004692">
    <property type="entry name" value="KdsD_KpsF"/>
    <property type="match status" value="1"/>
</dbReference>
<dbReference type="PROSITE" id="PS51464">
    <property type="entry name" value="SIS"/>
    <property type="match status" value="1"/>
</dbReference>
<name>A0A2W5MP64_9GAMM</name>
<keyword evidence="3 7" id="KW-0129">CBS domain</keyword>
<evidence type="ECO:0000256" key="7">
    <source>
        <dbReference type="PROSITE-ProRule" id="PRU00703"/>
    </source>
</evidence>
<dbReference type="Pfam" id="PF01380">
    <property type="entry name" value="SIS"/>
    <property type="match status" value="1"/>
</dbReference>
<dbReference type="NCBIfam" id="TIGR00393">
    <property type="entry name" value="kpsF"/>
    <property type="match status" value="1"/>
</dbReference>
<keyword evidence="5" id="KW-0479">Metal-binding</keyword>
<feature type="domain" description="CBS" evidence="8">
    <location>
        <begin position="220"/>
        <end position="279"/>
    </location>
</feature>
<dbReference type="GO" id="GO:0019146">
    <property type="term" value="F:arabinose-5-phosphate isomerase activity"/>
    <property type="evidence" value="ECO:0007669"/>
    <property type="project" value="UniProtKB-EC"/>
</dbReference>
<dbReference type="Gene3D" id="3.10.580.10">
    <property type="entry name" value="CBS-domain"/>
    <property type="match status" value="1"/>
</dbReference>
<dbReference type="InterPro" id="IPR046348">
    <property type="entry name" value="SIS_dom_sf"/>
</dbReference>
<keyword evidence="4 10" id="KW-0413">Isomerase</keyword>
<comment type="caution">
    <text evidence="10">The sequence shown here is derived from an EMBL/GenBank/DDBJ whole genome shotgun (WGS) entry which is preliminary data.</text>
</comment>
<feature type="binding site" evidence="5">
    <location>
        <position position="92"/>
    </location>
    <ligand>
        <name>Zn(2+)</name>
        <dbReference type="ChEBI" id="CHEBI:29105"/>
    </ligand>
</feature>
<evidence type="ECO:0000313" key="11">
    <source>
        <dbReference type="Proteomes" id="UP000249046"/>
    </source>
</evidence>
<feature type="site" description="Catalytically relevant" evidence="6">
    <location>
        <position position="121"/>
    </location>
</feature>
<evidence type="ECO:0000256" key="2">
    <source>
        <dbReference type="ARBA" id="ARBA00022737"/>
    </source>
</evidence>
<organism evidence="10 11">
    <name type="scientific">Rhodanobacter denitrificans</name>
    <dbReference type="NCBI Taxonomy" id="666685"/>
    <lineage>
        <taxon>Bacteria</taxon>
        <taxon>Pseudomonadati</taxon>
        <taxon>Pseudomonadota</taxon>
        <taxon>Gammaproteobacteria</taxon>
        <taxon>Lysobacterales</taxon>
        <taxon>Rhodanobacteraceae</taxon>
        <taxon>Rhodanobacter</taxon>
    </lineage>
</organism>
<gene>
    <name evidence="10" type="ORF">DI564_02000</name>
</gene>
<dbReference type="InterPro" id="IPR000644">
    <property type="entry name" value="CBS_dom"/>
</dbReference>
<evidence type="ECO:0000313" key="10">
    <source>
        <dbReference type="EMBL" id="PZQ19503.1"/>
    </source>
</evidence>
<dbReference type="EC" id="5.3.1.13" evidence="4"/>
<dbReference type="Pfam" id="PF00571">
    <property type="entry name" value="CBS"/>
    <property type="match status" value="2"/>
</dbReference>
<dbReference type="AlphaFoldDB" id="A0A2W5MP64"/>
<dbReference type="PROSITE" id="PS51371">
    <property type="entry name" value="CBS"/>
    <property type="match status" value="2"/>
</dbReference>
<protein>
    <recommendedName>
        <fullName evidence="4">Arabinose 5-phosphate isomerase</fullName>
        <shortName evidence="4">API</shortName>
        <ecNumber evidence="4">5.3.1.13</ecNumber>
    </recommendedName>
</protein>
<keyword evidence="5" id="KW-0862">Zinc</keyword>
<evidence type="ECO:0000256" key="6">
    <source>
        <dbReference type="PIRSR" id="PIRSR004692-3"/>
    </source>
</evidence>
<dbReference type="SMART" id="SM00116">
    <property type="entry name" value="CBS"/>
    <property type="match status" value="2"/>
</dbReference>
<feature type="site" description="Catalytically relevant" evidence="6">
    <location>
        <position position="162"/>
    </location>
</feature>
<dbReference type="EMBL" id="QFPO01000002">
    <property type="protein sequence ID" value="PZQ19503.1"/>
    <property type="molecule type" value="Genomic_DNA"/>
</dbReference>
<dbReference type="PANTHER" id="PTHR42745">
    <property type="match status" value="1"/>
</dbReference>
<dbReference type="FunFam" id="3.40.50.10490:FF:000011">
    <property type="entry name" value="Arabinose 5-phosphate isomerase"/>
    <property type="match status" value="1"/>
</dbReference>
<dbReference type="GO" id="GO:0097367">
    <property type="term" value="F:carbohydrate derivative binding"/>
    <property type="evidence" value="ECO:0007669"/>
    <property type="project" value="InterPro"/>
</dbReference>
<comment type="similarity">
    <text evidence="1 4">Belongs to the SIS family. GutQ/KpsF subfamily.</text>
</comment>
<keyword evidence="2" id="KW-0677">Repeat</keyword>
<dbReference type="InterPro" id="IPR004800">
    <property type="entry name" value="KdsD/KpsF-type"/>
</dbReference>
<dbReference type="PANTHER" id="PTHR42745:SF1">
    <property type="entry name" value="ARABINOSE 5-PHOSPHATE ISOMERASE KDSD"/>
    <property type="match status" value="1"/>
</dbReference>
<evidence type="ECO:0000259" key="9">
    <source>
        <dbReference type="PROSITE" id="PS51464"/>
    </source>
</evidence>
<dbReference type="GO" id="GO:0005975">
    <property type="term" value="P:carbohydrate metabolic process"/>
    <property type="evidence" value="ECO:0007669"/>
    <property type="project" value="InterPro"/>
</dbReference>
<sequence length="340" mass="35893">MNARVQPVSTKLAHAPIDGDALRRSALNVVTIEAQAIDALKDRIDENFMRACQTMFDCAGRIVVSGMGKSGHIARKIAATLASTGTPAFFVHPAEASHGDLGMITHKDVVLALSNSGETDELLTILPLIKRQGVPLIAMTGNAGSSLARISDVHLDVSVPEEACPLGLAPTSSTTAALVMGDALAIALLEARGFTDEDFARSHPAGSLGRRLLLHIGDVMHSGAAIPSVGTNATLFEAVLEMTRKGLGMTAITDPEGRLLGVFTDGDLRRAVDDGDVDLRTTPVVRLMTINPKTIGPDKLAVEAARVMEAHKIHALLVVDDDQRVVGALNIHDLLRARVV</sequence>
<dbReference type="GO" id="GO:1901135">
    <property type="term" value="P:carbohydrate derivative metabolic process"/>
    <property type="evidence" value="ECO:0007669"/>
    <property type="project" value="InterPro"/>
</dbReference>
<evidence type="ECO:0000256" key="3">
    <source>
        <dbReference type="ARBA" id="ARBA00023122"/>
    </source>
</evidence>
<evidence type="ECO:0000256" key="1">
    <source>
        <dbReference type="ARBA" id="ARBA00008165"/>
    </source>
</evidence>
<feature type="domain" description="CBS" evidence="8">
    <location>
        <begin position="288"/>
        <end position="340"/>
    </location>
</feature>
<evidence type="ECO:0000259" key="8">
    <source>
        <dbReference type="PROSITE" id="PS51371"/>
    </source>
</evidence>
<feature type="domain" description="SIS" evidence="9">
    <location>
        <begin position="51"/>
        <end position="194"/>
    </location>
</feature>
<accession>A0A2W5MP64</accession>
<evidence type="ECO:0000256" key="4">
    <source>
        <dbReference type="PIRNR" id="PIRNR004692"/>
    </source>
</evidence>
<feature type="site" description="Catalytically relevant" evidence="6">
    <location>
        <position position="203"/>
    </location>
</feature>
<feature type="site" description="Catalytically relevant" evidence="6">
    <location>
        <position position="69"/>
    </location>
</feature>
<dbReference type="SUPFAM" id="SSF53697">
    <property type="entry name" value="SIS domain"/>
    <property type="match status" value="1"/>
</dbReference>
<dbReference type="CDD" id="cd04604">
    <property type="entry name" value="CBS_pair_SIS_assoc"/>
    <property type="match status" value="1"/>
</dbReference>
<dbReference type="InterPro" id="IPR046342">
    <property type="entry name" value="CBS_dom_sf"/>
</dbReference>
<dbReference type="InterPro" id="IPR001347">
    <property type="entry name" value="SIS_dom"/>
</dbReference>
<dbReference type="Gene3D" id="3.40.50.10490">
    <property type="entry name" value="Glucose-6-phosphate isomerase like protein, domain 1"/>
    <property type="match status" value="1"/>
</dbReference>
<comment type="catalytic activity">
    <reaction evidence="4">
        <text>D-arabinose 5-phosphate = D-ribulose 5-phosphate</text>
        <dbReference type="Rhea" id="RHEA:23104"/>
        <dbReference type="ChEBI" id="CHEBI:57693"/>
        <dbReference type="ChEBI" id="CHEBI:58121"/>
        <dbReference type="EC" id="5.3.1.13"/>
    </reaction>
</comment>
<dbReference type="InterPro" id="IPR035474">
    <property type="entry name" value="SIS_Kpsf"/>
</dbReference>
<dbReference type="InterPro" id="IPR050986">
    <property type="entry name" value="GutQ/KpsF_isomerases"/>
</dbReference>
<reference evidence="10 11" key="1">
    <citation type="submission" date="2017-08" db="EMBL/GenBank/DDBJ databases">
        <title>Infants hospitalized years apart are colonized by the same room-sourced microbial strains.</title>
        <authorList>
            <person name="Brooks B."/>
            <person name="Olm M.R."/>
            <person name="Firek B.A."/>
            <person name="Baker R."/>
            <person name="Thomas B.C."/>
            <person name="Morowitz M.J."/>
            <person name="Banfield J.F."/>
        </authorList>
    </citation>
    <scope>NUCLEOTIDE SEQUENCE [LARGE SCALE GENOMIC DNA]</scope>
    <source>
        <strain evidence="10">S2_005_003_R2_42</strain>
    </source>
</reference>
<dbReference type="CDD" id="cd05014">
    <property type="entry name" value="SIS_Kpsf"/>
    <property type="match status" value="1"/>
</dbReference>
<proteinExistence type="inferred from homology"/>
<dbReference type="Proteomes" id="UP000249046">
    <property type="component" value="Unassembled WGS sequence"/>
</dbReference>
<evidence type="ECO:0000256" key="5">
    <source>
        <dbReference type="PIRSR" id="PIRSR004692-2"/>
    </source>
</evidence>
<dbReference type="GO" id="GO:0046872">
    <property type="term" value="F:metal ion binding"/>
    <property type="evidence" value="ECO:0007669"/>
    <property type="project" value="UniProtKB-KW"/>
</dbReference>